<dbReference type="AlphaFoldDB" id="A0A1H1LVZ6"/>
<dbReference type="Pfam" id="PF20059">
    <property type="entry name" value="DUF6458"/>
    <property type="match status" value="1"/>
</dbReference>
<keyword evidence="1" id="KW-0812">Transmembrane</keyword>
<sequence length="89" mass="9573">MESTLSIGFGIFLMAVGAIVAWAVPALWQVDGANWTLIGYILLGAGALITIIGIVMLASRRRSTEVSRSTVDPALGTRVERTERRDDVV</sequence>
<feature type="transmembrane region" description="Helical" evidence="1">
    <location>
        <begin position="37"/>
        <end position="58"/>
    </location>
</feature>
<keyword evidence="1" id="KW-1133">Transmembrane helix</keyword>
<evidence type="ECO:0000313" key="4">
    <source>
        <dbReference type="Proteomes" id="UP000199649"/>
    </source>
</evidence>
<dbReference type="Proteomes" id="UP000199649">
    <property type="component" value="Chromosome I"/>
</dbReference>
<evidence type="ECO:0000313" key="3">
    <source>
        <dbReference type="EMBL" id="SDR78215.1"/>
    </source>
</evidence>
<gene>
    <name evidence="3" type="ORF">SAMN04489719_0755</name>
</gene>
<accession>A0A1H1LVZ6</accession>
<evidence type="ECO:0000259" key="2">
    <source>
        <dbReference type="Pfam" id="PF20059"/>
    </source>
</evidence>
<dbReference type="STRING" id="684552.SAMN04489719_0755"/>
<feature type="transmembrane region" description="Helical" evidence="1">
    <location>
        <begin position="7"/>
        <end position="25"/>
    </location>
</feature>
<name>A0A1H1LVZ6_9MICO</name>
<keyword evidence="4" id="KW-1185">Reference proteome</keyword>
<keyword evidence="1" id="KW-0472">Membrane</keyword>
<proteinExistence type="predicted"/>
<feature type="domain" description="DUF6458" evidence="2">
    <location>
        <begin position="7"/>
        <end position="87"/>
    </location>
</feature>
<dbReference type="RefSeq" id="WP_231945575.1">
    <property type="nucleotide sequence ID" value="NZ_LT629734.1"/>
</dbReference>
<dbReference type="InterPro" id="IPR045597">
    <property type="entry name" value="DUF6458"/>
</dbReference>
<organism evidence="3 4">
    <name type="scientific">Agrococcus carbonis</name>
    <dbReference type="NCBI Taxonomy" id="684552"/>
    <lineage>
        <taxon>Bacteria</taxon>
        <taxon>Bacillati</taxon>
        <taxon>Actinomycetota</taxon>
        <taxon>Actinomycetes</taxon>
        <taxon>Micrococcales</taxon>
        <taxon>Microbacteriaceae</taxon>
        <taxon>Agrococcus</taxon>
    </lineage>
</organism>
<evidence type="ECO:0000256" key="1">
    <source>
        <dbReference type="SAM" id="Phobius"/>
    </source>
</evidence>
<dbReference type="EMBL" id="LT629734">
    <property type="protein sequence ID" value="SDR78215.1"/>
    <property type="molecule type" value="Genomic_DNA"/>
</dbReference>
<protein>
    <recommendedName>
        <fullName evidence="2">DUF6458 domain-containing protein</fullName>
    </recommendedName>
</protein>
<reference evidence="4" key="1">
    <citation type="submission" date="2016-10" db="EMBL/GenBank/DDBJ databases">
        <authorList>
            <person name="Varghese N."/>
            <person name="Submissions S."/>
        </authorList>
    </citation>
    <scope>NUCLEOTIDE SEQUENCE [LARGE SCALE GENOMIC DNA]</scope>
    <source>
        <strain evidence="4">DSM 22965</strain>
    </source>
</reference>